<protein>
    <submittedName>
        <fullName evidence="1">Uncharacterized protein</fullName>
    </submittedName>
</protein>
<evidence type="ECO:0000313" key="1">
    <source>
        <dbReference type="EMBL" id="OGG54935.1"/>
    </source>
</evidence>
<dbReference type="EMBL" id="MFKF01000091">
    <property type="protein sequence ID" value="OGG54935.1"/>
    <property type="molecule type" value="Genomic_DNA"/>
</dbReference>
<organism evidence="1 2">
    <name type="scientific">Handelsmanbacteria sp. (strain RIFCSPLOWO2_12_FULL_64_10)</name>
    <dbReference type="NCBI Taxonomy" id="1817868"/>
    <lineage>
        <taxon>Bacteria</taxon>
        <taxon>Candidatus Handelsmaniibacteriota</taxon>
    </lineage>
</organism>
<accession>A0A1F6D0M4</accession>
<name>A0A1F6D0M4_HANXR</name>
<dbReference type="Proteomes" id="UP000178606">
    <property type="component" value="Unassembled WGS sequence"/>
</dbReference>
<sequence>MSKRSTKAPDNPGSAFGQAIGNMFQERVEKIQREVVERCGYRYHSGKDPLPGYRGATLRIRDRKGHEWQIDSAVTDQRNHVVIIGEVKYIQRAKHVTDKGSWICNCHSLLRQTYPTIRASIAVLAGGWSKPALKMIRDCGTEVFYVPYEDLVKGFSEKGITINWTDEGSAQASQEAWDTFSLWSEVEKEEIADKVVQSIAFPLAERIEKFLTDTTPRTVQSVEVSIKTNKGETIFRAFDTLQQAQEFQARVDFGEFFQE</sequence>
<gene>
    <name evidence="1" type="ORF">A3F84_06885</name>
</gene>
<reference evidence="1 2" key="1">
    <citation type="journal article" date="2016" name="Nat. Commun.">
        <title>Thousands of microbial genomes shed light on interconnected biogeochemical processes in an aquifer system.</title>
        <authorList>
            <person name="Anantharaman K."/>
            <person name="Brown C.T."/>
            <person name="Hug L.A."/>
            <person name="Sharon I."/>
            <person name="Castelle C.J."/>
            <person name="Probst A.J."/>
            <person name="Thomas B.C."/>
            <person name="Singh A."/>
            <person name="Wilkins M.J."/>
            <person name="Karaoz U."/>
            <person name="Brodie E.L."/>
            <person name="Williams K.H."/>
            <person name="Hubbard S.S."/>
            <person name="Banfield J.F."/>
        </authorList>
    </citation>
    <scope>NUCLEOTIDE SEQUENCE [LARGE SCALE GENOMIC DNA]</scope>
    <source>
        <strain evidence="2">RIFCSPLOWO2_12_FULL_64_10</strain>
    </source>
</reference>
<dbReference type="AlphaFoldDB" id="A0A1F6D0M4"/>
<proteinExistence type="predicted"/>
<evidence type="ECO:0000313" key="2">
    <source>
        <dbReference type="Proteomes" id="UP000178606"/>
    </source>
</evidence>
<comment type="caution">
    <text evidence="1">The sequence shown here is derived from an EMBL/GenBank/DDBJ whole genome shotgun (WGS) entry which is preliminary data.</text>
</comment>